<dbReference type="EMBL" id="JAPDHZ010000002">
    <property type="protein sequence ID" value="MDG0790299.1"/>
    <property type="molecule type" value="Genomic_DNA"/>
</dbReference>
<sequence>MKDTIDKMISLGLGVVVASKEQIEKTVDELVRKGEVGREESKGLVDELLRKGAEARSKIESMAQEKASAIRGDGRFVTREELAAIQLRLEALEEKMRQAEMRPSEM</sequence>
<dbReference type="AlphaFoldDB" id="A0A9X4KEU9"/>
<evidence type="ECO:0000256" key="1">
    <source>
        <dbReference type="SAM" id="Coils"/>
    </source>
</evidence>
<dbReference type="NCBIfam" id="NF047773">
    <property type="entry name" value="phas_rel_Lepto"/>
    <property type="match status" value="1"/>
</dbReference>
<organism evidence="2 3">
    <name type="scientific">Cohnella ginsengisoli</name>
    <dbReference type="NCBI Taxonomy" id="425004"/>
    <lineage>
        <taxon>Bacteria</taxon>
        <taxon>Bacillati</taxon>
        <taxon>Bacillota</taxon>
        <taxon>Bacilli</taxon>
        <taxon>Bacillales</taxon>
        <taxon>Paenibacillaceae</taxon>
        <taxon>Cohnella</taxon>
    </lineage>
</organism>
<proteinExistence type="predicted"/>
<feature type="coiled-coil region" evidence="1">
    <location>
        <begin position="45"/>
        <end position="102"/>
    </location>
</feature>
<name>A0A9X4KEU9_9BACL</name>
<keyword evidence="3" id="KW-1185">Reference proteome</keyword>
<gene>
    <name evidence="2" type="ORF">OMP38_05125</name>
</gene>
<comment type="caution">
    <text evidence="2">The sequence shown here is derived from an EMBL/GenBank/DDBJ whole genome shotgun (WGS) entry which is preliminary data.</text>
</comment>
<dbReference type="Proteomes" id="UP001153387">
    <property type="component" value="Unassembled WGS sequence"/>
</dbReference>
<evidence type="ECO:0008006" key="4">
    <source>
        <dbReference type="Google" id="ProtNLM"/>
    </source>
</evidence>
<reference evidence="2 3" key="1">
    <citation type="submission" date="2022-10" db="EMBL/GenBank/DDBJ databases">
        <title>Comparative genomic analysis of Cohnella hashimotonis sp. nov., isolated from the International Space Station.</title>
        <authorList>
            <person name="Simpson A."/>
            <person name="Venkateswaran K."/>
        </authorList>
    </citation>
    <scope>NUCLEOTIDE SEQUENCE [LARGE SCALE GENOMIC DNA]</scope>
    <source>
        <strain evidence="2 3">DSM 18997</strain>
    </source>
</reference>
<keyword evidence="1" id="KW-0175">Coiled coil</keyword>
<dbReference type="RefSeq" id="WP_277564147.1">
    <property type="nucleotide sequence ID" value="NZ_JAPDHZ010000002.1"/>
</dbReference>
<protein>
    <recommendedName>
        <fullName evidence="4">Polyhydroxyalkanoate synthesis regulator</fullName>
    </recommendedName>
</protein>
<evidence type="ECO:0000313" key="2">
    <source>
        <dbReference type="EMBL" id="MDG0790299.1"/>
    </source>
</evidence>
<accession>A0A9X4KEU9</accession>
<evidence type="ECO:0000313" key="3">
    <source>
        <dbReference type="Proteomes" id="UP001153387"/>
    </source>
</evidence>